<accession>A0A8B6YUJ5</accession>
<dbReference type="EnsemblMetazoa" id="XM_006558004">
    <property type="protein sequence ID" value="XP_006558067"/>
    <property type="gene ID" value="LOC102653952"/>
</dbReference>
<dbReference type="AlphaFoldDB" id="A0A7M7GJG8"/>
<evidence type="ECO:0000313" key="2">
    <source>
        <dbReference type="Proteomes" id="UP000005203"/>
    </source>
</evidence>
<reference evidence="3" key="2">
    <citation type="submission" date="2025-04" db="UniProtKB">
        <authorList>
            <consortium name="RefSeq"/>
        </authorList>
    </citation>
    <scope>IDENTIFICATION</scope>
    <source>
        <strain evidence="3">DH4</strain>
        <tissue evidence="3">Whole body</tissue>
    </source>
</reference>
<evidence type="ECO:0000313" key="3">
    <source>
        <dbReference type="RefSeq" id="XP_006558067.1"/>
    </source>
</evidence>
<reference evidence="1" key="1">
    <citation type="submission" date="2021-01" db="UniProtKB">
        <authorList>
            <consortium name="EnsemblMetazoa"/>
        </authorList>
    </citation>
    <scope>IDENTIFICATION</scope>
    <source>
        <strain evidence="1">DH4</strain>
    </source>
</reference>
<protein>
    <submittedName>
        <fullName evidence="3">Uncharacterized protein LOC102653952</fullName>
    </submittedName>
</protein>
<gene>
    <name evidence="1" type="primary">102653952</name>
    <name evidence="3" type="synonym">LOC102653952</name>
</gene>
<dbReference type="OMA" id="FISQMER"/>
<organism evidence="1">
    <name type="scientific">Apis mellifera</name>
    <name type="common">Honeybee</name>
    <dbReference type="NCBI Taxonomy" id="7460"/>
    <lineage>
        <taxon>Eukaryota</taxon>
        <taxon>Metazoa</taxon>
        <taxon>Ecdysozoa</taxon>
        <taxon>Arthropoda</taxon>
        <taxon>Hexapoda</taxon>
        <taxon>Insecta</taxon>
        <taxon>Pterygota</taxon>
        <taxon>Neoptera</taxon>
        <taxon>Endopterygota</taxon>
        <taxon>Hymenoptera</taxon>
        <taxon>Apocrita</taxon>
        <taxon>Aculeata</taxon>
        <taxon>Apoidea</taxon>
        <taxon>Anthophila</taxon>
        <taxon>Apidae</taxon>
        <taxon>Apis</taxon>
    </lineage>
</organism>
<dbReference type="Proteomes" id="UP000005203">
    <property type="component" value="Linkage group LG3"/>
</dbReference>
<name>A0A7M7GJG8_APIME</name>
<proteinExistence type="predicted"/>
<sequence>MDNIYSLDASHVEKDLEYKKSIHKRRSSVFQSRQIIFDECEGTEDKETVENREVIKCTSNTTQEKVFNLEEYIINLRNERKEWIETLKQRKTQRKNLTKQKLCLENQEQLLDLNVLSEYEKTFVTARPSYQHICKNYEKLSDMLVKLSVLHNLTYKLNQRFISQMERRLCKIIDKIIKISES</sequence>
<evidence type="ECO:0000313" key="1">
    <source>
        <dbReference type="EnsemblMetazoa" id="XP_006558067"/>
    </source>
</evidence>
<dbReference type="KEGG" id="ame:102653952"/>
<accession>A0A7M7GJG8</accession>
<keyword evidence="2" id="KW-1185">Reference proteome</keyword>
<dbReference type="GeneID" id="102653952"/>
<dbReference type="RefSeq" id="XP_006558067.1">
    <property type="nucleotide sequence ID" value="XM_006558004.3"/>
</dbReference>
<dbReference type="OrthoDB" id="7696821at2759"/>